<keyword evidence="3" id="KW-0227">DNA damage</keyword>
<dbReference type="NCBIfam" id="NF003673">
    <property type="entry name" value="PRK05298.1"/>
    <property type="match status" value="1"/>
</dbReference>
<keyword evidence="4" id="KW-0228">DNA excision</keyword>
<dbReference type="InterPro" id="IPR001650">
    <property type="entry name" value="Helicase_C-like"/>
</dbReference>
<dbReference type="AlphaFoldDB" id="A0A1G2FH38"/>
<dbReference type="GO" id="GO:0006289">
    <property type="term" value="P:nucleotide-excision repair"/>
    <property type="evidence" value="ECO:0007669"/>
    <property type="project" value="InterPro"/>
</dbReference>
<dbReference type="InterPro" id="IPR006935">
    <property type="entry name" value="Helicase/UvrB_N"/>
</dbReference>
<dbReference type="Gene3D" id="3.40.50.300">
    <property type="entry name" value="P-loop containing nucleotide triphosphate hydrolases"/>
    <property type="match status" value="3"/>
</dbReference>
<dbReference type="PROSITE" id="PS51194">
    <property type="entry name" value="HELICASE_CTER"/>
    <property type="match status" value="1"/>
</dbReference>
<evidence type="ECO:0000256" key="2">
    <source>
        <dbReference type="ARBA" id="ARBA00022741"/>
    </source>
</evidence>
<dbReference type="InterPro" id="IPR027417">
    <property type="entry name" value="P-loop_NTPase"/>
</dbReference>
<dbReference type="STRING" id="1801997.A3J64_03740"/>
<evidence type="ECO:0000256" key="1">
    <source>
        <dbReference type="ARBA" id="ARBA00022490"/>
    </source>
</evidence>
<feature type="domain" description="Helicase C-terminal" evidence="9">
    <location>
        <begin position="448"/>
        <end position="614"/>
    </location>
</feature>
<dbReference type="CDD" id="cd17916">
    <property type="entry name" value="DEXHc_UvrB"/>
    <property type="match status" value="1"/>
</dbReference>
<proteinExistence type="predicted"/>
<evidence type="ECO:0000256" key="5">
    <source>
        <dbReference type="ARBA" id="ARBA00022840"/>
    </source>
</evidence>
<keyword evidence="1" id="KW-0963">Cytoplasm</keyword>
<dbReference type="GO" id="GO:0005524">
    <property type="term" value="F:ATP binding"/>
    <property type="evidence" value="ECO:0007669"/>
    <property type="project" value="UniProtKB-KW"/>
</dbReference>
<comment type="caution">
    <text evidence="10">The sequence shown here is derived from an EMBL/GenBank/DDBJ whole genome shotgun (WGS) entry which is preliminary data.</text>
</comment>
<dbReference type="Pfam" id="PF00271">
    <property type="entry name" value="Helicase_C"/>
    <property type="match status" value="1"/>
</dbReference>
<organism evidence="10 11">
    <name type="scientific">Candidatus Portnoybacteria bacterium RIFCSPHIGHO2_12_FULL_38_9</name>
    <dbReference type="NCBI Taxonomy" id="1801997"/>
    <lineage>
        <taxon>Bacteria</taxon>
        <taxon>Candidatus Portnoyibacteriota</taxon>
    </lineage>
</organism>
<dbReference type="GO" id="GO:0003677">
    <property type="term" value="F:DNA binding"/>
    <property type="evidence" value="ECO:0007669"/>
    <property type="project" value="InterPro"/>
</dbReference>
<dbReference type="NCBIfam" id="TIGR00631">
    <property type="entry name" value="uvrb"/>
    <property type="match status" value="1"/>
</dbReference>
<dbReference type="PANTHER" id="PTHR24029:SF0">
    <property type="entry name" value="UVRABC SYSTEM PROTEIN B"/>
    <property type="match status" value="1"/>
</dbReference>
<evidence type="ECO:0000256" key="3">
    <source>
        <dbReference type="ARBA" id="ARBA00022763"/>
    </source>
</evidence>
<name>A0A1G2FH38_9BACT</name>
<dbReference type="GO" id="GO:0016887">
    <property type="term" value="F:ATP hydrolysis activity"/>
    <property type="evidence" value="ECO:0007669"/>
    <property type="project" value="InterPro"/>
</dbReference>
<accession>A0A1G2FH38</accession>
<keyword evidence="6" id="KW-0267">Excision nuclease</keyword>
<dbReference type="InterPro" id="IPR024759">
    <property type="entry name" value="UvrB_YAD/RRR_dom"/>
</dbReference>
<dbReference type="GO" id="GO:0004518">
    <property type="term" value="F:nuclease activity"/>
    <property type="evidence" value="ECO:0007669"/>
    <property type="project" value="UniProtKB-KW"/>
</dbReference>
<dbReference type="InterPro" id="IPR041471">
    <property type="entry name" value="UvrB_inter"/>
</dbReference>
<sequence length="618" mass="70472">MPTFKLKSQYQPAGDQPKAIKKLANGLEKGRPYQTLLGVTGSGKTFVMASVIRHFGKPVLVIAPNKTLAAQLYREYKNFFPANSVNYFVSYYDYYQPEAYLPITDTYIEKEAMINEEIDRLRHRATSALLTRRDVIIVASVSCIYNLGLPLNYLASSLHLEIGQPITRGDLIRQMVKIQFVRADRDLKRGFFRVRGDVFEIMPASENVVYRVELIEQKVKKITLLPKPQALAGGQAQGVNFGKLKEIIIFPPKHFISHQPQITRAVKEITKELKERLKYFRDKGFDLEIERLSRRTNYDMEMLQSIGYCHGVENYSRHLTGKLAGQPPDTLLAYFPRHKNNRPDFLTIIDESHVALPQLKGMYQGDKSRKETLIKYGWRLPSALDNRPLKFSEFKERLGPVIFTSATPGSFELKNSSQVSELIIRPTGLVDPPIEVRPVFDKKKKQSQIDDVIAELKKISRLGERAIVNTLTKRMAEDLYSFLGQKGLKVNYLHSDVPTLKRAEILTDFRAGKFDILIGVNLLREGLDLPEVTLVAILDADREGFLRNETSLIQTMGRAARNVKGKVILYADNITGSIKRAISEVGRRRKKQLAYNKKYGITPQSIQKKVERLIDVEN</sequence>
<evidence type="ECO:0000259" key="8">
    <source>
        <dbReference type="PROSITE" id="PS51192"/>
    </source>
</evidence>
<keyword evidence="7" id="KW-0234">DNA repair</keyword>
<feature type="domain" description="Helicase ATP-binding" evidence="8">
    <location>
        <begin position="25"/>
        <end position="157"/>
    </location>
</feature>
<dbReference type="PANTHER" id="PTHR24029">
    <property type="entry name" value="UVRABC SYSTEM PROTEIN B"/>
    <property type="match status" value="1"/>
</dbReference>
<evidence type="ECO:0000259" key="9">
    <source>
        <dbReference type="PROSITE" id="PS51194"/>
    </source>
</evidence>
<evidence type="ECO:0000256" key="6">
    <source>
        <dbReference type="ARBA" id="ARBA00022881"/>
    </source>
</evidence>
<dbReference type="GO" id="GO:0009380">
    <property type="term" value="C:excinuclease repair complex"/>
    <property type="evidence" value="ECO:0007669"/>
    <property type="project" value="InterPro"/>
</dbReference>
<dbReference type="Pfam" id="PF12344">
    <property type="entry name" value="UvrB"/>
    <property type="match status" value="1"/>
</dbReference>
<gene>
    <name evidence="10" type="ORF">A3J64_03740</name>
</gene>
<dbReference type="SMART" id="SM00487">
    <property type="entry name" value="DEXDc"/>
    <property type="match status" value="1"/>
</dbReference>
<keyword evidence="5" id="KW-0067">ATP-binding</keyword>
<dbReference type="SMART" id="SM00490">
    <property type="entry name" value="HELICc"/>
    <property type="match status" value="1"/>
</dbReference>
<dbReference type="InterPro" id="IPR004807">
    <property type="entry name" value="UvrB"/>
</dbReference>
<dbReference type="InterPro" id="IPR014001">
    <property type="entry name" value="Helicase_ATP-bd"/>
</dbReference>
<evidence type="ECO:0000313" key="11">
    <source>
        <dbReference type="Proteomes" id="UP000177061"/>
    </source>
</evidence>
<evidence type="ECO:0000256" key="4">
    <source>
        <dbReference type="ARBA" id="ARBA00022769"/>
    </source>
</evidence>
<evidence type="ECO:0000313" key="10">
    <source>
        <dbReference type="EMBL" id="OGZ36960.1"/>
    </source>
</evidence>
<dbReference type="Pfam" id="PF04851">
    <property type="entry name" value="ResIII"/>
    <property type="match status" value="1"/>
</dbReference>
<protein>
    <submittedName>
        <fullName evidence="10">Excinuclease ABC subunit B</fullName>
    </submittedName>
</protein>
<dbReference type="EMBL" id="MHNB01000018">
    <property type="protein sequence ID" value="OGZ36960.1"/>
    <property type="molecule type" value="Genomic_DNA"/>
</dbReference>
<dbReference type="Proteomes" id="UP000177061">
    <property type="component" value="Unassembled WGS sequence"/>
</dbReference>
<reference evidence="10 11" key="1">
    <citation type="journal article" date="2016" name="Nat. Commun.">
        <title>Thousands of microbial genomes shed light on interconnected biogeochemical processes in an aquifer system.</title>
        <authorList>
            <person name="Anantharaman K."/>
            <person name="Brown C.T."/>
            <person name="Hug L.A."/>
            <person name="Sharon I."/>
            <person name="Castelle C.J."/>
            <person name="Probst A.J."/>
            <person name="Thomas B.C."/>
            <person name="Singh A."/>
            <person name="Wilkins M.J."/>
            <person name="Karaoz U."/>
            <person name="Brodie E.L."/>
            <person name="Williams K.H."/>
            <person name="Hubbard S.S."/>
            <person name="Banfield J.F."/>
        </authorList>
    </citation>
    <scope>NUCLEOTIDE SEQUENCE [LARGE SCALE GENOMIC DNA]</scope>
</reference>
<dbReference type="SUPFAM" id="SSF52540">
    <property type="entry name" value="P-loop containing nucleoside triphosphate hydrolases"/>
    <property type="match status" value="2"/>
</dbReference>
<dbReference type="PROSITE" id="PS51192">
    <property type="entry name" value="HELICASE_ATP_BIND_1"/>
    <property type="match status" value="1"/>
</dbReference>
<evidence type="ECO:0000256" key="7">
    <source>
        <dbReference type="ARBA" id="ARBA00023204"/>
    </source>
</evidence>
<keyword evidence="2" id="KW-0547">Nucleotide-binding</keyword>
<dbReference type="Pfam" id="PF17757">
    <property type="entry name" value="UvrB_inter"/>
    <property type="match status" value="1"/>
</dbReference>